<dbReference type="Proteomes" id="UP001187192">
    <property type="component" value="Unassembled WGS sequence"/>
</dbReference>
<sequence>MHAFFCSSSSSSSHVLHACSFFFFVVPSPQKSLPKSAASTSGVAATLNDAVEDPETAPQAL</sequence>
<name>A0AA88DI17_FICCA</name>
<keyword evidence="2" id="KW-1185">Reference proteome</keyword>
<comment type="caution">
    <text evidence="1">The sequence shown here is derived from an EMBL/GenBank/DDBJ whole genome shotgun (WGS) entry which is preliminary data.</text>
</comment>
<reference evidence="1" key="1">
    <citation type="submission" date="2023-07" db="EMBL/GenBank/DDBJ databases">
        <title>draft genome sequence of fig (Ficus carica).</title>
        <authorList>
            <person name="Takahashi T."/>
            <person name="Nishimura K."/>
        </authorList>
    </citation>
    <scope>NUCLEOTIDE SEQUENCE</scope>
</reference>
<dbReference type="AlphaFoldDB" id="A0AA88DI17"/>
<protein>
    <submittedName>
        <fullName evidence="1">Uncharacterized protein</fullName>
    </submittedName>
</protein>
<proteinExistence type="predicted"/>
<accession>A0AA88DI17</accession>
<organism evidence="1 2">
    <name type="scientific">Ficus carica</name>
    <name type="common">Common fig</name>
    <dbReference type="NCBI Taxonomy" id="3494"/>
    <lineage>
        <taxon>Eukaryota</taxon>
        <taxon>Viridiplantae</taxon>
        <taxon>Streptophyta</taxon>
        <taxon>Embryophyta</taxon>
        <taxon>Tracheophyta</taxon>
        <taxon>Spermatophyta</taxon>
        <taxon>Magnoliopsida</taxon>
        <taxon>eudicotyledons</taxon>
        <taxon>Gunneridae</taxon>
        <taxon>Pentapetalae</taxon>
        <taxon>rosids</taxon>
        <taxon>fabids</taxon>
        <taxon>Rosales</taxon>
        <taxon>Moraceae</taxon>
        <taxon>Ficeae</taxon>
        <taxon>Ficus</taxon>
    </lineage>
</organism>
<evidence type="ECO:0000313" key="2">
    <source>
        <dbReference type="Proteomes" id="UP001187192"/>
    </source>
</evidence>
<dbReference type="EMBL" id="BTGU01000015">
    <property type="protein sequence ID" value="GMN43074.1"/>
    <property type="molecule type" value="Genomic_DNA"/>
</dbReference>
<gene>
    <name evidence="1" type="ORF">TIFTF001_012286</name>
</gene>
<evidence type="ECO:0000313" key="1">
    <source>
        <dbReference type="EMBL" id="GMN43074.1"/>
    </source>
</evidence>